<evidence type="ECO:0000256" key="3">
    <source>
        <dbReference type="ARBA" id="ARBA00023125"/>
    </source>
</evidence>
<keyword evidence="4" id="KW-0804">Transcription</keyword>
<dbReference type="PRINTS" id="PR00038">
    <property type="entry name" value="HTHLUXR"/>
</dbReference>
<dbReference type="RefSeq" id="WP_236340675.1">
    <property type="nucleotide sequence ID" value="NZ_CAKMMF010000008.1"/>
</dbReference>
<keyword evidence="1 5" id="KW-0597">Phosphoprotein</keyword>
<name>A0ABM9C532_9BACL</name>
<evidence type="ECO:0000256" key="1">
    <source>
        <dbReference type="ARBA" id="ARBA00022553"/>
    </source>
</evidence>
<dbReference type="CDD" id="cd06170">
    <property type="entry name" value="LuxR_C_like"/>
    <property type="match status" value="1"/>
</dbReference>
<evidence type="ECO:0000256" key="4">
    <source>
        <dbReference type="ARBA" id="ARBA00023163"/>
    </source>
</evidence>
<dbReference type="PROSITE" id="PS50043">
    <property type="entry name" value="HTH_LUXR_2"/>
    <property type="match status" value="1"/>
</dbReference>
<dbReference type="Pfam" id="PF00196">
    <property type="entry name" value="GerE"/>
    <property type="match status" value="1"/>
</dbReference>
<accession>A0ABM9C532</accession>
<evidence type="ECO:0000259" key="6">
    <source>
        <dbReference type="PROSITE" id="PS50043"/>
    </source>
</evidence>
<evidence type="ECO:0000259" key="7">
    <source>
        <dbReference type="PROSITE" id="PS50110"/>
    </source>
</evidence>
<evidence type="ECO:0000256" key="5">
    <source>
        <dbReference type="PROSITE-ProRule" id="PRU00169"/>
    </source>
</evidence>
<gene>
    <name evidence="8" type="primary">lnrK_7</name>
    <name evidence="8" type="ORF">PAECIP111893_01906</name>
</gene>
<dbReference type="Pfam" id="PF00072">
    <property type="entry name" value="Response_reg"/>
    <property type="match status" value="1"/>
</dbReference>
<evidence type="ECO:0000256" key="2">
    <source>
        <dbReference type="ARBA" id="ARBA00023015"/>
    </source>
</evidence>
<dbReference type="InterPro" id="IPR011006">
    <property type="entry name" value="CheY-like_superfamily"/>
</dbReference>
<dbReference type="PANTHER" id="PTHR43214:SF40">
    <property type="entry name" value="TRANSCRIPTIONAL REGULATORY PROTEIN LNRK"/>
    <property type="match status" value="1"/>
</dbReference>
<dbReference type="InterPro" id="IPR001789">
    <property type="entry name" value="Sig_transdc_resp-reg_receiver"/>
</dbReference>
<dbReference type="SMART" id="SM00421">
    <property type="entry name" value="HTH_LUXR"/>
    <property type="match status" value="1"/>
</dbReference>
<dbReference type="InterPro" id="IPR000792">
    <property type="entry name" value="Tscrpt_reg_LuxR_C"/>
</dbReference>
<proteinExistence type="predicted"/>
<keyword evidence="3" id="KW-0238">DNA-binding</keyword>
<dbReference type="CDD" id="cd17535">
    <property type="entry name" value="REC_NarL-like"/>
    <property type="match status" value="1"/>
</dbReference>
<dbReference type="EMBL" id="CAKMMF010000008">
    <property type="protein sequence ID" value="CAH1202732.1"/>
    <property type="molecule type" value="Genomic_DNA"/>
</dbReference>
<dbReference type="PANTHER" id="PTHR43214">
    <property type="entry name" value="TWO-COMPONENT RESPONSE REGULATOR"/>
    <property type="match status" value="1"/>
</dbReference>
<dbReference type="InterPro" id="IPR016032">
    <property type="entry name" value="Sig_transdc_resp-reg_C-effctor"/>
</dbReference>
<feature type="domain" description="HTH luxR-type" evidence="6">
    <location>
        <begin position="150"/>
        <end position="215"/>
    </location>
</feature>
<sequence length="220" mass="24559">MIRVLVVDDQTIMREGLVTILQLENNLEVVGTATNGLEAFELAEQHRPDVVVMDIYMPKVDGVEGTRLIKQKYPAIKVLILTTFNDNALLLRAMDEGASGYLLKEMPAESIISAIMTVATGGVVLQPVISQQLVHELKKAKSTTNQHEAELLRYKKLTDREQEVLKLLGMGCNNREIADKLFISEGTAKLHVSNIISKMDFRDRTQAAIFAVRYGITEFT</sequence>
<dbReference type="Proteomes" id="UP000838686">
    <property type="component" value="Unassembled WGS sequence"/>
</dbReference>
<dbReference type="InterPro" id="IPR058245">
    <property type="entry name" value="NreC/VraR/RcsB-like_REC"/>
</dbReference>
<organism evidence="8 9">
    <name type="scientific">Paenibacillus plantiphilus</name>
    <dbReference type="NCBI Taxonomy" id="2905650"/>
    <lineage>
        <taxon>Bacteria</taxon>
        <taxon>Bacillati</taxon>
        <taxon>Bacillota</taxon>
        <taxon>Bacilli</taxon>
        <taxon>Bacillales</taxon>
        <taxon>Paenibacillaceae</taxon>
        <taxon>Paenibacillus</taxon>
    </lineage>
</organism>
<dbReference type="SUPFAM" id="SSF52172">
    <property type="entry name" value="CheY-like"/>
    <property type="match status" value="1"/>
</dbReference>
<dbReference type="SUPFAM" id="SSF46894">
    <property type="entry name" value="C-terminal effector domain of the bipartite response regulators"/>
    <property type="match status" value="1"/>
</dbReference>
<dbReference type="InterPro" id="IPR039420">
    <property type="entry name" value="WalR-like"/>
</dbReference>
<keyword evidence="2" id="KW-0805">Transcription regulation</keyword>
<protein>
    <submittedName>
        <fullName evidence="8">Transcriptional regulatory protein LnrK</fullName>
    </submittedName>
</protein>
<keyword evidence="9" id="KW-1185">Reference proteome</keyword>
<reference evidence="8" key="1">
    <citation type="submission" date="2022-01" db="EMBL/GenBank/DDBJ databases">
        <authorList>
            <person name="Criscuolo A."/>
        </authorList>
    </citation>
    <scope>NUCLEOTIDE SEQUENCE</scope>
    <source>
        <strain evidence="8">CIP111893</strain>
    </source>
</reference>
<evidence type="ECO:0000313" key="8">
    <source>
        <dbReference type="EMBL" id="CAH1202732.1"/>
    </source>
</evidence>
<dbReference type="Gene3D" id="3.40.50.2300">
    <property type="match status" value="1"/>
</dbReference>
<dbReference type="SMART" id="SM00448">
    <property type="entry name" value="REC"/>
    <property type="match status" value="1"/>
</dbReference>
<dbReference type="PROSITE" id="PS50110">
    <property type="entry name" value="RESPONSE_REGULATORY"/>
    <property type="match status" value="1"/>
</dbReference>
<comment type="caution">
    <text evidence="8">The sequence shown here is derived from an EMBL/GenBank/DDBJ whole genome shotgun (WGS) entry which is preliminary data.</text>
</comment>
<feature type="modified residue" description="4-aspartylphosphate" evidence="5">
    <location>
        <position position="54"/>
    </location>
</feature>
<evidence type="ECO:0000313" key="9">
    <source>
        <dbReference type="Proteomes" id="UP000838686"/>
    </source>
</evidence>
<feature type="domain" description="Response regulatory" evidence="7">
    <location>
        <begin position="3"/>
        <end position="119"/>
    </location>
</feature>